<dbReference type="InterPro" id="IPR004193">
    <property type="entry name" value="Glyco_hydro_13_N"/>
</dbReference>
<dbReference type="InterPro" id="IPR014756">
    <property type="entry name" value="Ig_E-set"/>
</dbReference>
<dbReference type="PhylomeDB" id="B3RLP8"/>
<dbReference type="InterPro" id="IPR006047">
    <property type="entry name" value="GH13_cat_dom"/>
</dbReference>
<dbReference type="InterPro" id="IPR017853">
    <property type="entry name" value="GH"/>
</dbReference>
<dbReference type="KEGG" id="tad:TRIADDRAFT_49690"/>
<feature type="domain" description="Glycosyl hydrolase family 13 catalytic" evidence="10">
    <location>
        <begin position="200"/>
        <end position="546"/>
    </location>
</feature>
<dbReference type="Proteomes" id="UP000009022">
    <property type="component" value="Unassembled WGS sequence"/>
</dbReference>
<accession>B3RLP8</accession>
<evidence type="ECO:0000313" key="12">
    <source>
        <dbReference type="Proteomes" id="UP000009022"/>
    </source>
</evidence>
<dbReference type="PIRSF" id="PIRSF000463">
    <property type="entry name" value="GlgB"/>
    <property type="match status" value="1"/>
</dbReference>
<keyword evidence="5" id="KW-0963">Cytoplasm</keyword>
<proteinExistence type="inferred from homology"/>
<keyword evidence="6" id="KW-0328">Glycosyltransferase</keyword>
<evidence type="ECO:0000256" key="3">
    <source>
        <dbReference type="ARBA" id="ARBA00009000"/>
    </source>
</evidence>
<dbReference type="STRING" id="10228.B3RLP8"/>
<dbReference type="HOGENOM" id="CLU_011131_2_2_1"/>
<dbReference type="FunCoup" id="B3RLP8">
    <property type="interactions" value="719"/>
</dbReference>
<dbReference type="CTD" id="6749239"/>
<dbReference type="GeneID" id="6749239"/>
<feature type="active site" description="Nucleophile" evidence="9">
    <location>
        <position position="328"/>
    </location>
</feature>
<dbReference type="Gene3D" id="2.60.40.10">
    <property type="entry name" value="Immunoglobulins"/>
    <property type="match status" value="1"/>
</dbReference>
<evidence type="ECO:0000256" key="1">
    <source>
        <dbReference type="ARBA" id="ARBA00000826"/>
    </source>
</evidence>
<dbReference type="Pfam" id="PF00128">
    <property type="entry name" value="Alpha-amylase"/>
    <property type="match status" value="1"/>
</dbReference>
<evidence type="ECO:0000256" key="2">
    <source>
        <dbReference type="ARBA" id="ARBA00004496"/>
    </source>
</evidence>
<dbReference type="SMART" id="SM00642">
    <property type="entry name" value="Aamy"/>
    <property type="match status" value="1"/>
</dbReference>
<dbReference type="CDD" id="cd11321">
    <property type="entry name" value="AmyAc_bac_euk_BE"/>
    <property type="match status" value="1"/>
</dbReference>
<dbReference type="GO" id="GO:0005737">
    <property type="term" value="C:cytoplasm"/>
    <property type="evidence" value="ECO:0000318"/>
    <property type="project" value="GO_Central"/>
</dbReference>
<dbReference type="Pfam" id="PF02806">
    <property type="entry name" value="Alpha-amylase_C"/>
    <property type="match status" value="1"/>
</dbReference>
<dbReference type="EMBL" id="DS985241">
    <property type="protein sequence ID" value="EDV29564.1"/>
    <property type="molecule type" value="Genomic_DNA"/>
</dbReference>
<sequence>MTSSGLSKLENLFQEDPYLKPHRDNFVARYDRMKNILHHINEFMGGLDNFTQGYKYFGFNQLEDGSITYREWAPAAANLALIGEFNQWNRNSHQLKKNEFGVWEITLPPKSNGTPVIPHASLVKVEVTSIHGDKVDHISPWIKYAVPSRTYLAYDGIYWQTAQPYTFKYPKPKKPLSLKIYECHVGISSPEPKIASYNHFREKVLPRIADLGYNCIQMMAVMEHTYYASFGYQVTNFFAVSSRYGTPEELKSLIDTAHSMGITVLLDLVHSHASKNVLDGLNQFDGTDACYFHSGPQGMHPLWDIQRFLLSNLRWYMDNYMFDGFRFDGVTSMLYHNHGTQGFSGNYEEYFGPNTDIDAVAYLMLANYFLHTFYPDVITIAEDVSGMPGMCREIEYGGIGFDYRLAMAIPDMWIKMLKEEKDEEWKMGHVTFILTNHRYKEKVIAYAESHDQALVGDKTIAFWLMDKEMYTNMSNLTTLTPVIERGLALHKMIRLITFGLGGQSYLNFSGNEFGHPEWLDFPRVGNNESYSYARRQYNLVDDDLLRYQYLYRFDKEMIRLEDIYPWLSSDKNYVSCNHEDDKVIVFEREQLLFCFNFHPYKSFPDYTIGADRAGKYRVVLDTDHEKFGGQNRINYNTEYFTTPKPWHNRSNSLQVYLPCRTAFVLAQSTKT</sequence>
<keyword evidence="12" id="KW-1185">Reference proteome</keyword>
<dbReference type="Gene3D" id="2.60.40.1180">
    <property type="entry name" value="Golgi alpha-mannosidase II"/>
    <property type="match status" value="1"/>
</dbReference>
<dbReference type="InterPro" id="IPR013780">
    <property type="entry name" value="Glyco_hydro_b"/>
</dbReference>
<reference evidence="11 12" key="1">
    <citation type="journal article" date="2008" name="Nature">
        <title>The Trichoplax genome and the nature of placozoans.</title>
        <authorList>
            <person name="Srivastava M."/>
            <person name="Begovic E."/>
            <person name="Chapman J."/>
            <person name="Putnam N.H."/>
            <person name="Hellsten U."/>
            <person name="Kawashima T."/>
            <person name="Kuo A."/>
            <person name="Mitros T."/>
            <person name="Salamov A."/>
            <person name="Carpenter M.L."/>
            <person name="Signorovitch A.Y."/>
            <person name="Moreno M.A."/>
            <person name="Kamm K."/>
            <person name="Grimwood J."/>
            <person name="Schmutz J."/>
            <person name="Shapiro H."/>
            <person name="Grigoriev I.V."/>
            <person name="Buss L.W."/>
            <person name="Schierwater B."/>
            <person name="Dellaporta S.L."/>
            <person name="Rokhsar D.S."/>
        </authorList>
    </citation>
    <scope>NUCLEOTIDE SEQUENCE [LARGE SCALE GENOMIC DNA]</scope>
    <source>
        <strain evidence="11 12">Grell-BS-1999</strain>
    </source>
</reference>
<dbReference type="EC" id="2.4.1.18" evidence="4"/>
<dbReference type="OMA" id="YEMHLGS"/>
<dbReference type="FunFam" id="2.60.40.1180:FF:000003">
    <property type="entry name" value="1,4-alpha-glucan-branching enzyme, chloroplastic/amyloplastic"/>
    <property type="match status" value="1"/>
</dbReference>
<gene>
    <name evidence="11" type="ORF">TRIADDRAFT_49690</name>
</gene>
<keyword evidence="7" id="KW-0808">Transferase</keyword>
<dbReference type="Gene3D" id="3.20.20.80">
    <property type="entry name" value="Glycosidases"/>
    <property type="match status" value="1"/>
</dbReference>
<dbReference type="InterPro" id="IPR013783">
    <property type="entry name" value="Ig-like_fold"/>
</dbReference>
<dbReference type="CDD" id="cd02854">
    <property type="entry name" value="E_set_GBE_euk_N"/>
    <property type="match status" value="1"/>
</dbReference>
<dbReference type="Pfam" id="PF02922">
    <property type="entry name" value="CBM_48"/>
    <property type="match status" value="1"/>
</dbReference>
<evidence type="ECO:0000256" key="5">
    <source>
        <dbReference type="ARBA" id="ARBA00022490"/>
    </source>
</evidence>
<evidence type="ECO:0000256" key="6">
    <source>
        <dbReference type="ARBA" id="ARBA00022676"/>
    </source>
</evidence>
<protein>
    <recommendedName>
        <fullName evidence="4">1,4-alpha-glucan branching enzyme</fullName>
        <ecNumber evidence="4">2.4.1.18</ecNumber>
    </recommendedName>
</protein>
<dbReference type="InterPro" id="IPR037439">
    <property type="entry name" value="Branching_enzy"/>
</dbReference>
<comment type="subcellular location">
    <subcellularLocation>
        <location evidence="2">Cytoplasm</location>
    </subcellularLocation>
</comment>
<evidence type="ECO:0000256" key="8">
    <source>
        <dbReference type="ARBA" id="ARBA00060592"/>
    </source>
</evidence>
<dbReference type="GO" id="GO:0004553">
    <property type="term" value="F:hydrolase activity, hydrolyzing O-glycosyl compounds"/>
    <property type="evidence" value="ECO:0007669"/>
    <property type="project" value="InterPro"/>
</dbReference>
<dbReference type="PANTHER" id="PTHR43651">
    <property type="entry name" value="1,4-ALPHA-GLUCAN-BRANCHING ENZYME"/>
    <property type="match status" value="1"/>
</dbReference>
<feature type="active site" description="Proton donor" evidence="9">
    <location>
        <position position="382"/>
    </location>
</feature>
<evidence type="ECO:0000259" key="10">
    <source>
        <dbReference type="SMART" id="SM00642"/>
    </source>
</evidence>
<dbReference type="GO" id="GO:0003844">
    <property type="term" value="F:1,4-alpha-glucan branching enzyme activity"/>
    <property type="evidence" value="ECO:0000318"/>
    <property type="project" value="GO_Central"/>
</dbReference>
<dbReference type="FunFam" id="3.20.20.80:FF:000001">
    <property type="entry name" value="1,4-alpha-glucan branching enzyme"/>
    <property type="match status" value="1"/>
</dbReference>
<dbReference type="GO" id="GO:0043169">
    <property type="term" value="F:cation binding"/>
    <property type="evidence" value="ECO:0007669"/>
    <property type="project" value="InterPro"/>
</dbReference>
<dbReference type="PANTHER" id="PTHR43651:SF3">
    <property type="entry name" value="1,4-ALPHA-GLUCAN-BRANCHING ENZYME"/>
    <property type="match status" value="1"/>
</dbReference>
<evidence type="ECO:0000256" key="7">
    <source>
        <dbReference type="ARBA" id="ARBA00022679"/>
    </source>
</evidence>
<dbReference type="SUPFAM" id="SSF81296">
    <property type="entry name" value="E set domains"/>
    <property type="match status" value="1"/>
</dbReference>
<evidence type="ECO:0000313" key="11">
    <source>
        <dbReference type="EMBL" id="EDV29564.1"/>
    </source>
</evidence>
<dbReference type="InParanoid" id="B3RLP8"/>
<dbReference type="FunFam" id="2.60.40.10:FF:001874">
    <property type="entry name" value="1,4-alpha-glucan-branching enzyme"/>
    <property type="match status" value="1"/>
</dbReference>
<comment type="catalytic activity">
    <reaction evidence="1">
        <text>Transfers a segment of a (1-&gt;4)-alpha-D-glucan chain to a primary hydroxy group in a similar glucan chain.</text>
        <dbReference type="EC" id="2.4.1.18"/>
    </reaction>
</comment>
<evidence type="ECO:0000256" key="4">
    <source>
        <dbReference type="ARBA" id="ARBA00012541"/>
    </source>
</evidence>
<dbReference type="GO" id="GO:0005978">
    <property type="term" value="P:glycogen biosynthetic process"/>
    <property type="evidence" value="ECO:0000318"/>
    <property type="project" value="GO_Central"/>
</dbReference>
<dbReference type="InterPro" id="IPR006048">
    <property type="entry name" value="A-amylase/branching_C"/>
</dbReference>
<organism evidence="11 12">
    <name type="scientific">Trichoplax adhaerens</name>
    <name type="common">Trichoplax reptans</name>
    <dbReference type="NCBI Taxonomy" id="10228"/>
    <lineage>
        <taxon>Eukaryota</taxon>
        <taxon>Metazoa</taxon>
        <taxon>Placozoa</taxon>
        <taxon>Uniplacotomia</taxon>
        <taxon>Trichoplacea</taxon>
        <taxon>Trichoplacidae</taxon>
        <taxon>Trichoplax</taxon>
    </lineage>
</organism>
<dbReference type="SUPFAM" id="SSF51445">
    <property type="entry name" value="(Trans)glycosidases"/>
    <property type="match status" value="1"/>
</dbReference>
<comment type="similarity">
    <text evidence="3">Belongs to the glycosyl hydrolase 13 family. GlgB subfamily.</text>
</comment>
<evidence type="ECO:0000256" key="9">
    <source>
        <dbReference type="PIRSR" id="PIRSR000463-1"/>
    </source>
</evidence>
<comment type="pathway">
    <text evidence="8">Glycan biosynthesis.</text>
</comment>
<name>B3RLP8_TRIAD</name>
<dbReference type="AlphaFoldDB" id="B3RLP8"/>
<dbReference type="eggNOG" id="KOG0470">
    <property type="taxonomic scope" value="Eukaryota"/>
</dbReference>
<dbReference type="SUPFAM" id="SSF51011">
    <property type="entry name" value="Glycosyl hydrolase domain"/>
    <property type="match status" value="1"/>
</dbReference>
<dbReference type="OrthoDB" id="196493at2759"/>
<dbReference type="RefSeq" id="XP_002108766.1">
    <property type="nucleotide sequence ID" value="XM_002108730.1"/>
</dbReference>